<evidence type="ECO:0000313" key="2">
    <source>
        <dbReference type="EMBL" id="MFC5751274.1"/>
    </source>
</evidence>
<proteinExistence type="predicted"/>
<dbReference type="RefSeq" id="WP_378287174.1">
    <property type="nucleotide sequence ID" value="NZ_JBHSON010000066.1"/>
</dbReference>
<accession>A0ABW1AB40</accession>
<feature type="compositionally biased region" description="Basic and acidic residues" evidence="1">
    <location>
        <begin position="62"/>
        <end position="72"/>
    </location>
</feature>
<organism evidence="2 3">
    <name type="scientific">Actinomadura rugatobispora</name>
    <dbReference type="NCBI Taxonomy" id="1994"/>
    <lineage>
        <taxon>Bacteria</taxon>
        <taxon>Bacillati</taxon>
        <taxon>Actinomycetota</taxon>
        <taxon>Actinomycetes</taxon>
        <taxon>Streptosporangiales</taxon>
        <taxon>Thermomonosporaceae</taxon>
        <taxon>Actinomadura</taxon>
    </lineage>
</organism>
<feature type="region of interest" description="Disordered" evidence="1">
    <location>
        <begin position="53"/>
        <end position="72"/>
    </location>
</feature>
<evidence type="ECO:0000256" key="1">
    <source>
        <dbReference type="SAM" id="MobiDB-lite"/>
    </source>
</evidence>
<gene>
    <name evidence="2" type="ORF">ACFPZN_37140</name>
</gene>
<reference evidence="3" key="1">
    <citation type="journal article" date="2019" name="Int. J. Syst. Evol. Microbiol.">
        <title>The Global Catalogue of Microorganisms (GCM) 10K type strain sequencing project: providing services to taxonomists for standard genome sequencing and annotation.</title>
        <authorList>
            <consortium name="The Broad Institute Genomics Platform"/>
            <consortium name="The Broad Institute Genome Sequencing Center for Infectious Disease"/>
            <person name="Wu L."/>
            <person name="Ma J."/>
        </authorList>
    </citation>
    <scope>NUCLEOTIDE SEQUENCE [LARGE SCALE GENOMIC DNA]</scope>
    <source>
        <strain evidence="3">KCTC 42087</strain>
    </source>
</reference>
<sequence length="72" mass="7348">MPGPDAGGLTAWEIAGVLAAGRPGPGISMAAQALAAGETDTFLRHLKAAGRVRAEGAPARWTRRDTGPESRP</sequence>
<comment type="caution">
    <text evidence="2">The sequence shown here is derived from an EMBL/GenBank/DDBJ whole genome shotgun (WGS) entry which is preliminary data.</text>
</comment>
<protein>
    <submittedName>
        <fullName evidence="2">Uncharacterized protein</fullName>
    </submittedName>
</protein>
<keyword evidence="3" id="KW-1185">Reference proteome</keyword>
<dbReference type="Gene3D" id="1.10.10.10">
    <property type="entry name" value="Winged helix-like DNA-binding domain superfamily/Winged helix DNA-binding domain"/>
    <property type="match status" value="1"/>
</dbReference>
<evidence type="ECO:0000313" key="3">
    <source>
        <dbReference type="Proteomes" id="UP001596074"/>
    </source>
</evidence>
<name>A0ABW1AB40_9ACTN</name>
<dbReference type="InterPro" id="IPR036388">
    <property type="entry name" value="WH-like_DNA-bd_sf"/>
</dbReference>
<dbReference type="EMBL" id="JBHSON010000066">
    <property type="protein sequence ID" value="MFC5751274.1"/>
    <property type="molecule type" value="Genomic_DNA"/>
</dbReference>
<dbReference type="Proteomes" id="UP001596074">
    <property type="component" value="Unassembled WGS sequence"/>
</dbReference>